<dbReference type="InterPro" id="IPR033138">
    <property type="entry name" value="Cu_oxidase_CS"/>
</dbReference>
<dbReference type="InterPro" id="IPR039391">
    <property type="entry name" value="Phytocyanin-like"/>
</dbReference>
<accession>A0A2K1KE78</accession>
<evidence type="ECO:0000256" key="2">
    <source>
        <dbReference type="ARBA" id="ARBA00023180"/>
    </source>
</evidence>
<gene>
    <name evidence="6" type="primary">LOC112283639</name>
    <name evidence="5" type="ORF">PHYPA_008452</name>
</gene>
<keyword evidence="7" id="KW-1185">Reference proteome</keyword>
<keyword evidence="1" id="KW-0479">Metal-binding</keyword>
<reference evidence="5 7" key="2">
    <citation type="journal article" date="2018" name="Plant J.">
        <title>The Physcomitrella patens chromosome-scale assembly reveals moss genome structure and evolution.</title>
        <authorList>
            <person name="Lang D."/>
            <person name="Ullrich K.K."/>
            <person name="Murat F."/>
            <person name="Fuchs J."/>
            <person name="Jenkins J."/>
            <person name="Haas F.B."/>
            <person name="Piednoel M."/>
            <person name="Gundlach H."/>
            <person name="Van Bel M."/>
            <person name="Meyberg R."/>
            <person name="Vives C."/>
            <person name="Morata J."/>
            <person name="Symeonidi A."/>
            <person name="Hiss M."/>
            <person name="Muchero W."/>
            <person name="Kamisugi Y."/>
            <person name="Saleh O."/>
            <person name="Blanc G."/>
            <person name="Decker E.L."/>
            <person name="van Gessel N."/>
            <person name="Grimwood J."/>
            <person name="Hayes R.D."/>
            <person name="Graham S.W."/>
            <person name="Gunter L.E."/>
            <person name="McDaniel S.F."/>
            <person name="Hoernstein S.N.W."/>
            <person name="Larsson A."/>
            <person name="Li F.W."/>
            <person name="Perroud P.F."/>
            <person name="Phillips J."/>
            <person name="Ranjan P."/>
            <person name="Rokshar D.S."/>
            <person name="Rothfels C.J."/>
            <person name="Schneider L."/>
            <person name="Shu S."/>
            <person name="Stevenson D.W."/>
            <person name="Thummler F."/>
            <person name="Tillich M."/>
            <person name="Villarreal Aguilar J.C."/>
            <person name="Widiez T."/>
            <person name="Wong G.K."/>
            <person name="Wymore A."/>
            <person name="Zhang Y."/>
            <person name="Zimmer A.D."/>
            <person name="Quatrano R.S."/>
            <person name="Mayer K.F.X."/>
            <person name="Goodstein D."/>
            <person name="Casacuberta J.M."/>
            <person name="Vandepoele K."/>
            <person name="Reski R."/>
            <person name="Cuming A.C."/>
            <person name="Tuskan G.A."/>
            <person name="Maumus F."/>
            <person name="Salse J."/>
            <person name="Schmutz J."/>
            <person name="Rensing S.A."/>
        </authorList>
    </citation>
    <scope>NUCLEOTIDE SEQUENCE [LARGE SCALE GENOMIC DNA]</scope>
    <source>
        <strain evidence="6 7">cv. Gransden 2004</strain>
    </source>
</reference>
<keyword evidence="3" id="KW-0732">Signal</keyword>
<dbReference type="Gramene" id="Pp3c6_3530V3.1">
    <property type="protein sequence ID" value="Pp3c6_3530V3.1"/>
    <property type="gene ID" value="Pp3c6_3530"/>
</dbReference>
<dbReference type="STRING" id="3218.A0A2K1KE78"/>
<dbReference type="Gene3D" id="2.60.40.420">
    <property type="entry name" value="Cupredoxins - blue copper proteins"/>
    <property type="match status" value="1"/>
</dbReference>
<dbReference type="Proteomes" id="UP000006727">
    <property type="component" value="Chromosome 6"/>
</dbReference>
<reference evidence="5 7" key="1">
    <citation type="journal article" date="2008" name="Science">
        <title>The Physcomitrella genome reveals evolutionary insights into the conquest of land by plants.</title>
        <authorList>
            <person name="Rensing S."/>
            <person name="Lang D."/>
            <person name="Zimmer A."/>
            <person name="Terry A."/>
            <person name="Salamov A."/>
            <person name="Shapiro H."/>
            <person name="Nishiyama T."/>
            <person name="Perroud P.-F."/>
            <person name="Lindquist E."/>
            <person name="Kamisugi Y."/>
            <person name="Tanahashi T."/>
            <person name="Sakakibara K."/>
            <person name="Fujita T."/>
            <person name="Oishi K."/>
            <person name="Shin-I T."/>
            <person name="Kuroki Y."/>
            <person name="Toyoda A."/>
            <person name="Suzuki Y."/>
            <person name="Hashimoto A."/>
            <person name="Yamaguchi K."/>
            <person name="Sugano A."/>
            <person name="Kohara Y."/>
            <person name="Fujiyama A."/>
            <person name="Anterola A."/>
            <person name="Aoki S."/>
            <person name="Ashton N."/>
            <person name="Barbazuk W.B."/>
            <person name="Barker E."/>
            <person name="Bennetzen J."/>
            <person name="Bezanilla M."/>
            <person name="Blankenship R."/>
            <person name="Cho S.H."/>
            <person name="Dutcher S."/>
            <person name="Estelle M."/>
            <person name="Fawcett J.A."/>
            <person name="Gundlach H."/>
            <person name="Hanada K."/>
            <person name="Heyl A."/>
            <person name="Hicks K.A."/>
            <person name="Hugh J."/>
            <person name="Lohr M."/>
            <person name="Mayer K."/>
            <person name="Melkozernov A."/>
            <person name="Murata T."/>
            <person name="Nelson D."/>
            <person name="Pils B."/>
            <person name="Prigge M."/>
            <person name="Reiss B."/>
            <person name="Renner T."/>
            <person name="Rombauts S."/>
            <person name="Rushton P."/>
            <person name="Sanderfoot A."/>
            <person name="Schween G."/>
            <person name="Shiu S.-H."/>
            <person name="Stueber K."/>
            <person name="Theodoulou F.L."/>
            <person name="Tu H."/>
            <person name="Van de Peer Y."/>
            <person name="Verrier P.J."/>
            <person name="Waters E."/>
            <person name="Wood A."/>
            <person name="Yang L."/>
            <person name="Cove D."/>
            <person name="Cuming A."/>
            <person name="Hasebe M."/>
            <person name="Lucas S."/>
            <person name="Mishler D.B."/>
            <person name="Reski R."/>
            <person name="Grigoriev I."/>
            <person name="Quatrano R.S."/>
            <person name="Boore J.L."/>
        </authorList>
    </citation>
    <scope>NUCLEOTIDE SEQUENCE [LARGE SCALE GENOMIC DNA]</scope>
    <source>
        <strain evidence="6 7">cv. Gransden 2004</strain>
    </source>
</reference>
<dbReference type="CDD" id="cd04216">
    <property type="entry name" value="Phytocyanin"/>
    <property type="match status" value="1"/>
</dbReference>
<dbReference type="EnsemblPlants" id="Pp3c6_3530V3.2">
    <property type="protein sequence ID" value="Pp3c6_3530V3.2"/>
    <property type="gene ID" value="Pp3c6_3530"/>
</dbReference>
<dbReference type="PANTHER" id="PTHR33021:SF499">
    <property type="entry name" value="OS12G0150500 PROTEIN"/>
    <property type="match status" value="1"/>
</dbReference>
<evidence type="ECO:0000259" key="4">
    <source>
        <dbReference type="PROSITE" id="PS51485"/>
    </source>
</evidence>
<dbReference type="Pfam" id="PF02298">
    <property type="entry name" value="Cu_bind_like"/>
    <property type="match status" value="1"/>
</dbReference>
<dbReference type="OrthoDB" id="2331100at2759"/>
<dbReference type="FunFam" id="2.60.40.420:FF:000003">
    <property type="entry name" value="Blue copper"/>
    <property type="match status" value="1"/>
</dbReference>
<dbReference type="RefSeq" id="XP_024378422.1">
    <property type="nucleotide sequence ID" value="XM_024522654.2"/>
</dbReference>
<evidence type="ECO:0000256" key="3">
    <source>
        <dbReference type="SAM" id="SignalP"/>
    </source>
</evidence>
<dbReference type="GO" id="GO:0009055">
    <property type="term" value="F:electron transfer activity"/>
    <property type="evidence" value="ECO:0007669"/>
    <property type="project" value="InterPro"/>
</dbReference>
<name>A0A2K1KE78_PHYPA</name>
<dbReference type="EnsemblPlants" id="Pp3c6_3530V3.1">
    <property type="protein sequence ID" value="Pp3c6_3530V3.1"/>
    <property type="gene ID" value="Pp3c6_3530"/>
</dbReference>
<feature type="chain" id="PRO_5043158301" description="Phytocyanin domain-containing protein" evidence="3">
    <location>
        <begin position="27"/>
        <end position="181"/>
    </location>
</feature>
<dbReference type="OMA" id="MALFRET"/>
<evidence type="ECO:0000256" key="1">
    <source>
        <dbReference type="ARBA" id="ARBA00022723"/>
    </source>
</evidence>
<dbReference type="PROSITE" id="PS00079">
    <property type="entry name" value="MULTICOPPER_OXIDASE1"/>
    <property type="match status" value="1"/>
</dbReference>
<sequence length="181" mass="18663">MAQGRGSAMVIVVVSALLVLAHTVVAKDFTVGGTQGWGFPPGTQTDYYDTWSSQQTFEAGDKLIFTYSPVQHDVQTVTVSEYSGCTPSQGLKYTTGKDTIALSAPGTYYFYCSIVGHCDQGMKMKVVVKAATAAAPAPLATPPTGSTGSTGSTATALSISHRSIAAAAAVASLIAAFLIQV</sequence>
<dbReference type="GO" id="GO:0046872">
    <property type="term" value="F:metal ion binding"/>
    <property type="evidence" value="ECO:0007669"/>
    <property type="project" value="UniProtKB-KW"/>
</dbReference>
<dbReference type="FunCoup" id="A0A2K1KE78">
    <property type="interactions" value="53"/>
</dbReference>
<evidence type="ECO:0000313" key="6">
    <source>
        <dbReference type="EnsemblPlants" id="Pp3c6_3530V3.1"/>
    </source>
</evidence>
<feature type="signal peptide" evidence="3">
    <location>
        <begin position="1"/>
        <end position="26"/>
    </location>
</feature>
<dbReference type="PROSITE" id="PS51485">
    <property type="entry name" value="PHYTOCYANIN"/>
    <property type="match status" value="1"/>
</dbReference>
<feature type="domain" description="Phytocyanin" evidence="4">
    <location>
        <begin position="27"/>
        <end position="130"/>
    </location>
</feature>
<dbReference type="InterPro" id="IPR003245">
    <property type="entry name" value="Phytocyanin_dom"/>
</dbReference>
<dbReference type="GeneID" id="112283639"/>
<dbReference type="PaxDb" id="3218-PP1S77_277V6.1"/>
<dbReference type="Gramene" id="Pp3c6_3530V3.2">
    <property type="protein sequence ID" value="Pp3c6_3530V3.2"/>
    <property type="gene ID" value="Pp3c6_3530"/>
</dbReference>
<dbReference type="EMBL" id="ABEU02000006">
    <property type="protein sequence ID" value="PNR52078.1"/>
    <property type="molecule type" value="Genomic_DNA"/>
</dbReference>
<proteinExistence type="predicted"/>
<reference evidence="6" key="3">
    <citation type="submission" date="2020-12" db="UniProtKB">
        <authorList>
            <consortium name="EnsemblPlants"/>
        </authorList>
    </citation>
    <scope>IDENTIFICATION</scope>
</reference>
<dbReference type="KEGG" id="ppp:112283639"/>
<protein>
    <recommendedName>
        <fullName evidence="4">Phytocyanin domain-containing protein</fullName>
    </recommendedName>
</protein>
<organism evidence="5">
    <name type="scientific">Physcomitrium patens</name>
    <name type="common">Spreading-leaved earth moss</name>
    <name type="synonym">Physcomitrella patens</name>
    <dbReference type="NCBI Taxonomy" id="3218"/>
    <lineage>
        <taxon>Eukaryota</taxon>
        <taxon>Viridiplantae</taxon>
        <taxon>Streptophyta</taxon>
        <taxon>Embryophyta</taxon>
        <taxon>Bryophyta</taxon>
        <taxon>Bryophytina</taxon>
        <taxon>Bryopsida</taxon>
        <taxon>Funariidae</taxon>
        <taxon>Funariales</taxon>
        <taxon>Funariaceae</taxon>
        <taxon>Physcomitrium</taxon>
    </lineage>
</organism>
<evidence type="ECO:0000313" key="5">
    <source>
        <dbReference type="EMBL" id="PNR52078.1"/>
    </source>
</evidence>
<keyword evidence="2" id="KW-0325">Glycoprotein</keyword>
<dbReference type="GO" id="GO:0005886">
    <property type="term" value="C:plasma membrane"/>
    <property type="evidence" value="ECO:0000318"/>
    <property type="project" value="GO_Central"/>
</dbReference>
<dbReference type="AlphaFoldDB" id="A0A2K1KE78"/>
<dbReference type="SUPFAM" id="SSF49503">
    <property type="entry name" value="Cupredoxins"/>
    <property type="match status" value="1"/>
</dbReference>
<evidence type="ECO:0000313" key="7">
    <source>
        <dbReference type="Proteomes" id="UP000006727"/>
    </source>
</evidence>
<dbReference type="PANTHER" id="PTHR33021">
    <property type="entry name" value="BLUE COPPER PROTEIN"/>
    <property type="match status" value="1"/>
</dbReference>
<dbReference type="InterPro" id="IPR008972">
    <property type="entry name" value="Cupredoxin"/>
</dbReference>